<dbReference type="EMBL" id="HBUE01292915">
    <property type="protein sequence ID" value="CAG6574910.1"/>
    <property type="molecule type" value="Transcribed_RNA"/>
</dbReference>
<proteinExistence type="predicted"/>
<dbReference type="EMBL" id="HBUE01046549">
    <property type="protein sequence ID" value="CAG6462873.1"/>
    <property type="molecule type" value="Transcribed_RNA"/>
</dbReference>
<dbReference type="AlphaFoldDB" id="A0A8D8JJD3"/>
<accession>A0A8D8JJD3</accession>
<organism evidence="1">
    <name type="scientific">Culex pipiens</name>
    <name type="common">House mosquito</name>
    <dbReference type="NCBI Taxonomy" id="7175"/>
    <lineage>
        <taxon>Eukaryota</taxon>
        <taxon>Metazoa</taxon>
        <taxon>Ecdysozoa</taxon>
        <taxon>Arthropoda</taxon>
        <taxon>Hexapoda</taxon>
        <taxon>Insecta</taxon>
        <taxon>Pterygota</taxon>
        <taxon>Neoptera</taxon>
        <taxon>Endopterygota</taxon>
        <taxon>Diptera</taxon>
        <taxon>Nematocera</taxon>
        <taxon>Culicoidea</taxon>
        <taxon>Culicidae</taxon>
        <taxon>Culicinae</taxon>
        <taxon>Culicini</taxon>
        <taxon>Culex</taxon>
        <taxon>Culex</taxon>
    </lineage>
</organism>
<sequence>MVRSDWMKLSRPFRRTASAMFFIMRRSPERNRNSFGMRKYTPKNRFMSRSLAVIRSTVGMVRASCSIWSISSSSRSAIEELQKHENCSSSLMFSGTGPTSFSICSQKWYSIASIVSVDSSLFNEILELFSDIRKGLRVRHGLRRKPFSRYQVYTYV</sequence>
<reference evidence="1" key="1">
    <citation type="submission" date="2021-05" db="EMBL/GenBank/DDBJ databases">
        <authorList>
            <person name="Alioto T."/>
            <person name="Alioto T."/>
            <person name="Gomez Garrido J."/>
        </authorList>
    </citation>
    <scope>NUCLEOTIDE SEQUENCE</scope>
</reference>
<name>A0A8D8JJD3_CULPI</name>
<protein>
    <submittedName>
        <fullName evidence="1">(northern house mosquito) hypothetical protein</fullName>
    </submittedName>
</protein>
<evidence type="ECO:0000313" key="1">
    <source>
        <dbReference type="EMBL" id="CAG6574910.1"/>
    </source>
</evidence>
<dbReference type="EMBL" id="HBUE01187152">
    <property type="protein sequence ID" value="CAG6523254.1"/>
    <property type="molecule type" value="Transcribed_RNA"/>
</dbReference>